<dbReference type="InterPro" id="IPR023997">
    <property type="entry name" value="TonB-dep_OMP_SusC/RagA_CS"/>
</dbReference>
<evidence type="ECO:0000256" key="8">
    <source>
        <dbReference type="SAM" id="SignalP"/>
    </source>
</evidence>
<gene>
    <name evidence="10" type="ORF">DQQ10_16000</name>
</gene>
<protein>
    <submittedName>
        <fullName evidence="10">TonB-dependent receptor</fullName>
    </submittedName>
</protein>
<dbReference type="EMBL" id="QMFY01000008">
    <property type="protein sequence ID" value="RAW00055.1"/>
    <property type="molecule type" value="Genomic_DNA"/>
</dbReference>
<dbReference type="SUPFAM" id="SSF56935">
    <property type="entry name" value="Porins"/>
    <property type="match status" value="1"/>
</dbReference>
<dbReference type="InterPro" id="IPR037066">
    <property type="entry name" value="Plug_dom_sf"/>
</dbReference>
<comment type="similarity">
    <text evidence="7">Belongs to the TonB-dependent receptor family.</text>
</comment>
<keyword evidence="10" id="KW-0675">Receptor</keyword>
<dbReference type="Gene3D" id="2.60.40.1120">
    <property type="entry name" value="Carboxypeptidase-like, regulatory domain"/>
    <property type="match status" value="1"/>
</dbReference>
<keyword evidence="3 7" id="KW-1134">Transmembrane beta strand</keyword>
<sequence length="1061" mass="115637">MSKIYKKISHVPLLVLAMLLTTASVYAQQKVSGTVTDGTGAGMPGVNIVKKGTAIGTTTDADGNFIIEASPDDVLTISFIGYNTSEVKVGNQTEFKVTLVEDVETLGEVVIVGYGEMKRTDLSSAQVSVSSEQISKSVNTTFEQALQGRAANVMVTQNTGQPGGGVSVNIRGVTSLTGNTQPLYVIDGVQIEGATGGRYGFASSSNPLAGINASDIESMEVLQGPSATAIFGSRAANGVVLITTKRGKAGETKINYSFGYSLQDKPESIALMTLPQYAEFSNAASAVNGTPPRVEFADPSLLGKGTDWQDAIFQRAPMTKHQLSFSGGSEKTTYYFSVEDLSQDGIALGSWFKRRGIRLNVENQTRKWLKLSTNVQLNQTRESLTTTTDQLIITAIEQDPSIPVKNPDGSWGGPFNVEFQFSSPNPIALATINDRDLRRTNIIGGGSIDITPIPGLLIKNSLNTSLNFSRGNLWEPNYQWGGVIKPAEQRRAAKETGNGIWWGLTSLVQYNKKIGQHDITVMASHEAQENTWNGFSGSLEGHVTNNIPEFGDNGSLGNSDRQRVSSYKGSNALESYFGRVVYVYDEKYILQGTIRRDGSSNFGPRRKWGTFPSVSLAWRISEESFFDNIKAVENLKLRLETGIVGNQGGRSFYGALNSTTTWLGSGYLLGNYDNPDLGWEETKAYNVGLDVSLFNNRVEVIADAYYNTIDNLIMDMPLPDIHGTNGDGAIGKPPVNIGVLQNKGFGITINTVNTEGKLKWRTGFNFSVARNTLKELYNDAAYFDRTQWFMTGFIQRSSVGNPVWGYLVYEKEGIIQNEAALEAAAIPATNSRSFNSTWVGDIQYKDQLTVDTDGDGKPDAGDGKIDVQDQIFGGNPWPKFTFGMTNDFTYGNFDLSVLLTGSYGSEIFNQVRFKYENPNGAGIQRNLMQRAFDFARLGTDEAGKAYVINEGTSVPRVGGANGNGNRATQDYIEDGSYIRIKNVQLGYNIPPAILQKLKVINKARVAIGVQNLHTFTKYSGYDPEVGAFTGNNAVAEQPLIGVDYGRYPLTRMYNVSVDIQF</sequence>
<dbReference type="PROSITE" id="PS52016">
    <property type="entry name" value="TONB_DEPENDENT_REC_3"/>
    <property type="match status" value="1"/>
</dbReference>
<keyword evidence="2 7" id="KW-0813">Transport</keyword>
<dbReference type="Gene3D" id="2.40.170.20">
    <property type="entry name" value="TonB-dependent receptor, beta-barrel domain"/>
    <property type="match status" value="1"/>
</dbReference>
<comment type="subcellular location">
    <subcellularLocation>
        <location evidence="1 7">Cell outer membrane</location>
        <topology evidence="1 7">Multi-pass membrane protein</topology>
    </subcellularLocation>
</comment>
<evidence type="ECO:0000256" key="4">
    <source>
        <dbReference type="ARBA" id="ARBA00022692"/>
    </source>
</evidence>
<evidence type="ECO:0000256" key="6">
    <source>
        <dbReference type="ARBA" id="ARBA00023237"/>
    </source>
</evidence>
<dbReference type="Gene3D" id="2.170.130.10">
    <property type="entry name" value="TonB-dependent receptor, plug domain"/>
    <property type="match status" value="1"/>
</dbReference>
<organism evidence="10 11">
    <name type="scientific">Pseudochryseolinea flava</name>
    <dbReference type="NCBI Taxonomy" id="2059302"/>
    <lineage>
        <taxon>Bacteria</taxon>
        <taxon>Pseudomonadati</taxon>
        <taxon>Bacteroidota</taxon>
        <taxon>Cytophagia</taxon>
        <taxon>Cytophagales</taxon>
        <taxon>Fulvivirgaceae</taxon>
        <taxon>Pseudochryseolinea</taxon>
    </lineage>
</organism>
<evidence type="ECO:0000313" key="11">
    <source>
        <dbReference type="Proteomes" id="UP000251889"/>
    </source>
</evidence>
<evidence type="ECO:0000256" key="3">
    <source>
        <dbReference type="ARBA" id="ARBA00022452"/>
    </source>
</evidence>
<keyword evidence="6 7" id="KW-0998">Cell outer membrane</keyword>
<evidence type="ECO:0000256" key="5">
    <source>
        <dbReference type="ARBA" id="ARBA00023136"/>
    </source>
</evidence>
<feature type="signal peptide" evidence="8">
    <location>
        <begin position="1"/>
        <end position="27"/>
    </location>
</feature>
<keyword evidence="4 7" id="KW-0812">Transmembrane</keyword>
<dbReference type="RefSeq" id="WP_112747893.1">
    <property type="nucleotide sequence ID" value="NZ_QMFY01000008.1"/>
</dbReference>
<dbReference type="Pfam" id="PF13715">
    <property type="entry name" value="CarbopepD_reg_2"/>
    <property type="match status" value="1"/>
</dbReference>
<dbReference type="AlphaFoldDB" id="A0A364Y078"/>
<keyword evidence="11" id="KW-1185">Reference proteome</keyword>
<evidence type="ECO:0000256" key="1">
    <source>
        <dbReference type="ARBA" id="ARBA00004571"/>
    </source>
</evidence>
<proteinExistence type="inferred from homology"/>
<dbReference type="InterPro" id="IPR023996">
    <property type="entry name" value="TonB-dep_OMP_SusC/RagA"/>
</dbReference>
<dbReference type="NCBIfam" id="TIGR04056">
    <property type="entry name" value="OMP_RagA_SusC"/>
    <property type="match status" value="1"/>
</dbReference>
<comment type="caution">
    <text evidence="10">The sequence shown here is derived from an EMBL/GenBank/DDBJ whole genome shotgun (WGS) entry which is preliminary data.</text>
</comment>
<dbReference type="OrthoDB" id="9768177at2"/>
<evidence type="ECO:0000256" key="2">
    <source>
        <dbReference type="ARBA" id="ARBA00022448"/>
    </source>
</evidence>
<dbReference type="InterPro" id="IPR036942">
    <property type="entry name" value="Beta-barrel_TonB_sf"/>
</dbReference>
<dbReference type="SUPFAM" id="SSF49464">
    <property type="entry name" value="Carboxypeptidase regulatory domain-like"/>
    <property type="match status" value="1"/>
</dbReference>
<evidence type="ECO:0000313" key="10">
    <source>
        <dbReference type="EMBL" id="RAW00055.1"/>
    </source>
</evidence>
<dbReference type="InterPro" id="IPR039426">
    <property type="entry name" value="TonB-dep_rcpt-like"/>
</dbReference>
<dbReference type="Pfam" id="PF07715">
    <property type="entry name" value="Plug"/>
    <property type="match status" value="1"/>
</dbReference>
<evidence type="ECO:0000256" key="7">
    <source>
        <dbReference type="PROSITE-ProRule" id="PRU01360"/>
    </source>
</evidence>
<dbReference type="InterPro" id="IPR012910">
    <property type="entry name" value="Plug_dom"/>
</dbReference>
<dbReference type="NCBIfam" id="TIGR04057">
    <property type="entry name" value="SusC_RagA_signa"/>
    <property type="match status" value="1"/>
</dbReference>
<feature type="chain" id="PRO_5016619306" evidence="8">
    <location>
        <begin position="28"/>
        <end position="1061"/>
    </location>
</feature>
<evidence type="ECO:0000259" key="9">
    <source>
        <dbReference type="Pfam" id="PF07715"/>
    </source>
</evidence>
<name>A0A364Y078_9BACT</name>
<feature type="domain" description="TonB-dependent receptor plug" evidence="9">
    <location>
        <begin position="123"/>
        <end position="239"/>
    </location>
</feature>
<keyword evidence="5 7" id="KW-0472">Membrane</keyword>
<accession>A0A364Y078</accession>
<keyword evidence="8" id="KW-0732">Signal</keyword>
<dbReference type="InterPro" id="IPR008969">
    <property type="entry name" value="CarboxyPept-like_regulatory"/>
</dbReference>
<dbReference type="Proteomes" id="UP000251889">
    <property type="component" value="Unassembled WGS sequence"/>
</dbReference>
<reference evidence="10 11" key="1">
    <citation type="submission" date="2018-06" db="EMBL/GenBank/DDBJ databases">
        <title>Chryseolinea flavus sp. nov., a member of the phylum Bacteroidetes isolated from soil.</title>
        <authorList>
            <person name="Li Y."/>
            <person name="Wang J."/>
        </authorList>
    </citation>
    <scope>NUCLEOTIDE SEQUENCE [LARGE SCALE GENOMIC DNA]</scope>
    <source>
        <strain evidence="10 11">SDU1-6</strain>
    </source>
</reference>
<dbReference type="GO" id="GO:0009279">
    <property type="term" value="C:cell outer membrane"/>
    <property type="evidence" value="ECO:0007669"/>
    <property type="project" value="UniProtKB-SubCell"/>
</dbReference>